<evidence type="ECO:0000259" key="1">
    <source>
        <dbReference type="Pfam" id="PF01968"/>
    </source>
</evidence>
<dbReference type="PANTHER" id="PTHR11365">
    <property type="entry name" value="5-OXOPROLINASE RELATED"/>
    <property type="match status" value="1"/>
</dbReference>
<dbReference type="RefSeq" id="WP_168147846.1">
    <property type="nucleotide sequence ID" value="NZ_JAAVXB010000004.1"/>
</dbReference>
<evidence type="ECO:0000313" key="4">
    <source>
        <dbReference type="EMBL" id="NKF22602.1"/>
    </source>
</evidence>
<dbReference type="InterPro" id="IPR008040">
    <property type="entry name" value="Hydant_A_N"/>
</dbReference>
<dbReference type="GO" id="GO:0005829">
    <property type="term" value="C:cytosol"/>
    <property type="evidence" value="ECO:0007669"/>
    <property type="project" value="TreeGrafter"/>
</dbReference>
<evidence type="ECO:0000313" key="5">
    <source>
        <dbReference type="Proteomes" id="UP000653472"/>
    </source>
</evidence>
<dbReference type="PANTHER" id="PTHR11365:SF23">
    <property type="entry name" value="HYPOTHETICAL 5-OXOPROLINASE (EUROFUNG)-RELATED"/>
    <property type="match status" value="1"/>
</dbReference>
<proteinExistence type="predicted"/>
<dbReference type="EMBL" id="JAAVXB010000004">
    <property type="protein sequence ID" value="NKF22602.1"/>
    <property type="molecule type" value="Genomic_DNA"/>
</dbReference>
<sequence>MKRYRISIDIGGTFVDAIQFDRETGSVQLAKAPTTPKRPVEGVVEAIKRLGTPLEETDVFVHGTTLGLNAILERRGVSTGIITNEGFRDLFEIGRADVPPAQMYDYAYQRPQAVVKRRHRFGVAGRLDAKGNEITPLDEAAVRAAAQALGEAGIEALAISFLHAYRNPEHELRAAEIVREAFPQIAVSASSEITREYREYERTATTVLDAYIRPIFERYIGELQQALADGGFTGRFLVMRSSGGAMTAEIAKRAPIFTVMSGPAGGIIGATQLARSLARPRLLTLDYGGTSLDASVIEDGQPLVMHEATLEHFPVLMPIFDIRCIGTGGGSIAWVQEGLLQVGPRSAGAVPGPIAYGKGGTEPTTTDAALVLGYLDAGAFLGGKLSLDADAALAGLKERVADPLGCDPTTAAAGIFDVLTAKTVGAVREITVERGKDLHEFALLAFGGAGPMIAPMIAREIGATELIVPNVPAAFSAFGMMMSDIVSDFSQTQLSPLDAASWPSVEAGFADLDVRGRERLAAQSVHAGSQLLERFLECRYFGQEHAIEVAIAAGDTIDAIAARFNALHEQRYGHSLSEPVQIVTLRLRATGQLEKPTLRKLDAASGPVDEARVATRDAFCFARRARAEFGVYARHKLAPGHVIDGPAIIDEGTSTTVVHSDQRVTIDDYGHLIIRSQSA</sequence>
<feature type="domain" description="Acetophenone carboxylase-like C-terminal" evidence="3">
    <location>
        <begin position="504"/>
        <end position="669"/>
    </location>
</feature>
<gene>
    <name evidence="4" type="ORF">G7Y82_09745</name>
</gene>
<dbReference type="Pfam" id="PF19278">
    <property type="entry name" value="Hydant_A_C"/>
    <property type="match status" value="1"/>
</dbReference>
<dbReference type="Proteomes" id="UP000653472">
    <property type="component" value="Unassembled WGS sequence"/>
</dbReference>
<comment type="caution">
    <text evidence="4">The sequence shown here is derived from an EMBL/GenBank/DDBJ whole genome shotgun (WGS) entry which is preliminary data.</text>
</comment>
<dbReference type="AlphaFoldDB" id="A0A969W906"/>
<organism evidence="4 5">
    <name type="scientific">Solimonas marina</name>
    <dbReference type="NCBI Taxonomy" id="2714601"/>
    <lineage>
        <taxon>Bacteria</taxon>
        <taxon>Pseudomonadati</taxon>
        <taxon>Pseudomonadota</taxon>
        <taxon>Gammaproteobacteria</taxon>
        <taxon>Nevskiales</taxon>
        <taxon>Nevskiaceae</taxon>
        <taxon>Solimonas</taxon>
    </lineage>
</organism>
<dbReference type="Pfam" id="PF05378">
    <property type="entry name" value="Hydant_A_N"/>
    <property type="match status" value="1"/>
</dbReference>
<protein>
    <submittedName>
        <fullName evidence="4">Hydantoinase/oxoprolinase family protein</fullName>
    </submittedName>
</protein>
<dbReference type="InterPro" id="IPR049517">
    <property type="entry name" value="ACX-like_C"/>
</dbReference>
<name>A0A969W906_9GAMM</name>
<dbReference type="InterPro" id="IPR002821">
    <property type="entry name" value="Hydantoinase_A"/>
</dbReference>
<evidence type="ECO:0000259" key="2">
    <source>
        <dbReference type="Pfam" id="PF05378"/>
    </source>
</evidence>
<feature type="domain" description="Hydantoinase/oxoprolinase N-terminal" evidence="2">
    <location>
        <begin position="5"/>
        <end position="181"/>
    </location>
</feature>
<reference evidence="4" key="1">
    <citation type="submission" date="2020-03" db="EMBL/GenBank/DDBJ databases">
        <title>Solimonas marina sp. nov., isolated from deep seawater of the Pacific Ocean.</title>
        <authorList>
            <person name="Liu X."/>
            <person name="Lai Q."/>
            <person name="Sun F."/>
            <person name="Gai Y."/>
            <person name="Li G."/>
            <person name="Shao Z."/>
        </authorList>
    </citation>
    <scope>NUCLEOTIDE SEQUENCE</scope>
    <source>
        <strain evidence="4">C16B3</strain>
    </source>
</reference>
<feature type="domain" description="Hydantoinase A/oxoprolinase" evidence="1">
    <location>
        <begin position="202"/>
        <end position="487"/>
    </location>
</feature>
<dbReference type="InterPro" id="IPR045079">
    <property type="entry name" value="Oxoprolinase-like"/>
</dbReference>
<dbReference type="Pfam" id="PF01968">
    <property type="entry name" value="Hydantoinase_A"/>
    <property type="match status" value="1"/>
</dbReference>
<accession>A0A969W906</accession>
<dbReference type="GO" id="GO:0017168">
    <property type="term" value="F:5-oxoprolinase (ATP-hydrolyzing) activity"/>
    <property type="evidence" value="ECO:0007669"/>
    <property type="project" value="TreeGrafter"/>
</dbReference>
<keyword evidence="5" id="KW-1185">Reference proteome</keyword>
<dbReference type="GO" id="GO:0006749">
    <property type="term" value="P:glutathione metabolic process"/>
    <property type="evidence" value="ECO:0007669"/>
    <property type="project" value="TreeGrafter"/>
</dbReference>
<evidence type="ECO:0000259" key="3">
    <source>
        <dbReference type="Pfam" id="PF19278"/>
    </source>
</evidence>